<reference evidence="2 3" key="1">
    <citation type="journal article" date="2019" name="Commun. Biol.">
        <title>The bagworm genome reveals a unique fibroin gene that provides high tensile strength.</title>
        <authorList>
            <person name="Kono N."/>
            <person name="Nakamura H."/>
            <person name="Ohtoshi R."/>
            <person name="Tomita M."/>
            <person name="Numata K."/>
            <person name="Arakawa K."/>
        </authorList>
    </citation>
    <scope>NUCLEOTIDE SEQUENCE [LARGE SCALE GENOMIC DNA]</scope>
</reference>
<sequence length="101" mass="11568">MLSQLYAHERGFVNRMPVDQRPNRPPIPHINSTSTCSRHSPHGRPVEGYVVIENRTRSSEVVEVGEVGGWRGGVAVFRRMPAVCRPVRRRRIVHTKPRGHR</sequence>
<name>A0A4C1Z2C7_EUMVA</name>
<proteinExistence type="predicted"/>
<protein>
    <submittedName>
        <fullName evidence="2">Uncharacterized protein</fullName>
    </submittedName>
</protein>
<gene>
    <name evidence="2" type="ORF">EVAR_61780_1</name>
</gene>
<feature type="region of interest" description="Disordered" evidence="1">
    <location>
        <begin position="13"/>
        <end position="45"/>
    </location>
</feature>
<dbReference type="Proteomes" id="UP000299102">
    <property type="component" value="Unassembled WGS sequence"/>
</dbReference>
<dbReference type="EMBL" id="BGZK01001508">
    <property type="protein sequence ID" value="GBP81382.1"/>
    <property type="molecule type" value="Genomic_DNA"/>
</dbReference>
<organism evidence="2 3">
    <name type="scientific">Eumeta variegata</name>
    <name type="common">Bagworm moth</name>
    <name type="synonym">Eumeta japonica</name>
    <dbReference type="NCBI Taxonomy" id="151549"/>
    <lineage>
        <taxon>Eukaryota</taxon>
        <taxon>Metazoa</taxon>
        <taxon>Ecdysozoa</taxon>
        <taxon>Arthropoda</taxon>
        <taxon>Hexapoda</taxon>
        <taxon>Insecta</taxon>
        <taxon>Pterygota</taxon>
        <taxon>Neoptera</taxon>
        <taxon>Endopterygota</taxon>
        <taxon>Lepidoptera</taxon>
        <taxon>Glossata</taxon>
        <taxon>Ditrysia</taxon>
        <taxon>Tineoidea</taxon>
        <taxon>Psychidae</taxon>
        <taxon>Oiketicinae</taxon>
        <taxon>Eumeta</taxon>
    </lineage>
</organism>
<keyword evidence="3" id="KW-1185">Reference proteome</keyword>
<accession>A0A4C1Z2C7</accession>
<evidence type="ECO:0000313" key="2">
    <source>
        <dbReference type="EMBL" id="GBP81382.1"/>
    </source>
</evidence>
<evidence type="ECO:0000313" key="3">
    <source>
        <dbReference type="Proteomes" id="UP000299102"/>
    </source>
</evidence>
<dbReference type="AlphaFoldDB" id="A0A4C1Z2C7"/>
<evidence type="ECO:0000256" key="1">
    <source>
        <dbReference type="SAM" id="MobiDB-lite"/>
    </source>
</evidence>
<comment type="caution">
    <text evidence="2">The sequence shown here is derived from an EMBL/GenBank/DDBJ whole genome shotgun (WGS) entry which is preliminary data.</text>
</comment>